<keyword evidence="1" id="KW-0812">Transmembrane</keyword>
<name>A0A9P8Q0B3_WICPI</name>
<dbReference type="Proteomes" id="UP000774326">
    <property type="component" value="Unassembled WGS sequence"/>
</dbReference>
<accession>A0A9P8Q0B3</accession>
<keyword evidence="1" id="KW-1133">Transmembrane helix</keyword>
<dbReference type="AlphaFoldDB" id="A0A9P8Q0B3"/>
<reference evidence="2" key="1">
    <citation type="journal article" date="2021" name="Open Biol.">
        <title>Shared evolutionary footprints suggest mitochondrial oxidative damage underlies multiple complex I losses in fungi.</title>
        <authorList>
            <person name="Schikora-Tamarit M.A."/>
            <person name="Marcet-Houben M."/>
            <person name="Nosek J."/>
            <person name="Gabaldon T."/>
        </authorList>
    </citation>
    <scope>NUCLEOTIDE SEQUENCE</scope>
    <source>
        <strain evidence="2">CBS2887</strain>
    </source>
</reference>
<evidence type="ECO:0000256" key="1">
    <source>
        <dbReference type="SAM" id="Phobius"/>
    </source>
</evidence>
<keyword evidence="3" id="KW-1185">Reference proteome</keyword>
<gene>
    <name evidence="2" type="ORF">WICPIJ_008075</name>
</gene>
<proteinExistence type="predicted"/>
<evidence type="ECO:0000313" key="2">
    <source>
        <dbReference type="EMBL" id="KAH3680862.1"/>
    </source>
</evidence>
<comment type="caution">
    <text evidence="2">The sequence shown here is derived from an EMBL/GenBank/DDBJ whole genome shotgun (WGS) entry which is preliminary data.</text>
</comment>
<keyword evidence="1" id="KW-0472">Membrane</keyword>
<feature type="transmembrane region" description="Helical" evidence="1">
    <location>
        <begin position="20"/>
        <end position="45"/>
    </location>
</feature>
<protein>
    <submittedName>
        <fullName evidence="2">Uncharacterized protein</fullName>
    </submittedName>
</protein>
<feature type="transmembrane region" description="Helical" evidence="1">
    <location>
        <begin position="57"/>
        <end position="75"/>
    </location>
</feature>
<sequence>MLTDFPKSSESISPNKGFSLASSFLNSLESVVILICILALTIGITWEATNCLIISKAWSFAALVEMMLIFNSLMAF</sequence>
<dbReference type="EMBL" id="JAEUBG010004654">
    <property type="protein sequence ID" value="KAH3680862.1"/>
    <property type="molecule type" value="Genomic_DNA"/>
</dbReference>
<evidence type="ECO:0000313" key="3">
    <source>
        <dbReference type="Proteomes" id="UP000774326"/>
    </source>
</evidence>
<organism evidence="2 3">
    <name type="scientific">Wickerhamomyces pijperi</name>
    <name type="common">Yeast</name>
    <name type="synonym">Pichia pijperi</name>
    <dbReference type="NCBI Taxonomy" id="599730"/>
    <lineage>
        <taxon>Eukaryota</taxon>
        <taxon>Fungi</taxon>
        <taxon>Dikarya</taxon>
        <taxon>Ascomycota</taxon>
        <taxon>Saccharomycotina</taxon>
        <taxon>Saccharomycetes</taxon>
        <taxon>Phaffomycetales</taxon>
        <taxon>Wickerhamomycetaceae</taxon>
        <taxon>Wickerhamomyces</taxon>
    </lineage>
</organism>
<reference evidence="2" key="2">
    <citation type="submission" date="2021-01" db="EMBL/GenBank/DDBJ databases">
        <authorList>
            <person name="Schikora-Tamarit M.A."/>
        </authorList>
    </citation>
    <scope>NUCLEOTIDE SEQUENCE</scope>
    <source>
        <strain evidence="2">CBS2887</strain>
    </source>
</reference>